<dbReference type="EMBL" id="CAJPWZ010000712">
    <property type="protein sequence ID" value="CAG2199139.1"/>
    <property type="molecule type" value="Genomic_DNA"/>
</dbReference>
<proteinExistence type="predicted"/>
<reference evidence="6" key="1">
    <citation type="submission" date="2021-03" db="EMBL/GenBank/DDBJ databases">
        <authorList>
            <person name="Bekaert M."/>
        </authorList>
    </citation>
    <scope>NUCLEOTIDE SEQUENCE</scope>
</reference>
<dbReference type="AlphaFoldDB" id="A0A8S3QQF8"/>
<dbReference type="PANTHER" id="PTHR15260">
    <property type="entry name" value="SARCOSPAN"/>
    <property type="match status" value="1"/>
</dbReference>
<dbReference type="GO" id="GO:0016010">
    <property type="term" value="C:dystrophin-associated glycoprotein complex"/>
    <property type="evidence" value="ECO:0007669"/>
    <property type="project" value="InterPro"/>
</dbReference>
<evidence type="ECO:0000256" key="5">
    <source>
        <dbReference type="SAM" id="Phobius"/>
    </source>
</evidence>
<comment type="subcellular location">
    <subcellularLocation>
        <location evidence="1">Membrane</location>
        <topology evidence="1">Multi-pass membrane protein</topology>
    </subcellularLocation>
</comment>
<accession>A0A8S3QQF8</accession>
<gene>
    <name evidence="6" type="ORF">MEDL_13886</name>
</gene>
<keyword evidence="7" id="KW-1185">Reference proteome</keyword>
<dbReference type="InterPro" id="IPR007237">
    <property type="entry name" value="CD20-like"/>
</dbReference>
<keyword evidence="4 5" id="KW-0472">Membrane</keyword>
<feature type="transmembrane region" description="Helical" evidence="5">
    <location>
        <begin position="232"/>
        <end position="256"/>
    </location>
</feature>
<evidence type="ECO:0000313" key="6">
    <source>
        <dbReference type="EMBL" id="CAG2199139.1"/>
    </source>
</evidence>
<feature type="transmembrane region" description="Helical" evidence="5">
    <location>
        <begin position="127"/>
        <end position="146"/>
    </location>
</feature>
<evidence type="ECO:0000256" key="3">
    <source>
        <dbReference type="ARBA" id="ARBA00022989"/>
    </source>
</evidence>
<dbReference type="OrthoDB" id="10027693at2759"/>
<evidence type="ECO:0000256" key="4">
    <source>
        <dbReference type="ARBA" id="ARBA00023136"/>
    </source>
</evidence>
<dbReference type="GO" id="GO:0042383">
    <property type="term" value="C:sarcolemma"/>
    <property type="evidence" value="ECO:0007669"/>
    <property type="project" value="TreeGrafter"/>
</dbReference>
<keyword evidence="3 5" id="KW-1133">Transmembrane helix</keyword>
<name>A0A8S3QQF8_MYTED</name>
<comment type="caution">
    <text evidence="6">The sequence shown here is derived from an EMBL/GenBank/DDBJ whole genome shotgun (WGS) entry which is preliminary data.</text>
</comment>
<dbReference type="InterPro" id="IPR030429">
    <property type="entry name" value="Sarcospan"/>
</dbReference>
<keyword evidence="2 5" id="KW-0812">Transmembrane</keyword>
<organism evidence="6 7">
    <name type="scientific">Mytilus edulis</name>
    <name type="common">Blue mussel</name>
    <dbReference type="NCBI Taxonomy" id="6550"/>
    <lineage>
        <taxon>Eukaryota</taxon>
        <taxon>Metazoa</taxon>
        <taxon>Spiralia</taxon>
        <taxon>Lophotrochozoa</taxon>
        <taxon>Mollusca</taxon>
        <taxon>Bivalvia</taxon>
        <taxon>Autobranchia</taxon>
        <taxon>Pteriomorphia</taxon>
        <taxon>Mytilida</taxon>
        <taxon>Mytiloidea</taxon>
        <taxon>Mytilidae</taxon>
        <taxon>Mytilinae</taxon>
        <taxon>Mytilus</taxon>
    </lineage>
</organism>
<feature type="transmembrane region" description="Helical" evidence="5">
    <location>
        <begin position="158"/>
        <end position="184"/>
    </location>
</feature>
<sequence>MDNGRQRAHSASSLKSLHIYGPSSKWTKRQARSTPELRLYMQQSMLSGLNTTVPQSLIPQDFAKTHKPKTRSSKRNRCCNGNFCRSCCSLRLFLVFWQLILGAAITAMSFYLYFYVSDSLKIRDTPFWAGIPLFVAGALGIYVCANDYENYIGSSKNFALKGCCFVLTVICIFVCLVASTFPLIHIVKMYKYHHCENLNNDCLCYGSPDPLSRLFTYRELGNCDTLYCLVKIFFIVESGLCALGSGISFWFAILLWKSKYGGDILWNKILLQFAHKWKYRPCLIKVLL</sequence>
<evidence type="ECO:0000313" key="7">
    <source>
        <dbReference type="Proteomes" id="UP000683360"/>
    </source>
</evidence>
<evidence type="ECO:0000256" key="1">
    <source>
        <dbReference type="ARBA" id="ARBA00004141"/>
    </source>
</evidence>
<dbReference type="Proteomes" id="UP000683360">
    <property type="component" value="Unassembled WGS sequence"/>
</dbReference>
<evidence type="ECO:0000256" key="2">
    <source>
        <dbReference type="ARBA" id="ARBA00022692"/>
    </source>
</evidence>
<dbReference type="PANTHER" id="PTHR15260:SF1">
    <property type="entry name" value="SARCOSPAN"/>
    <property type="match status" value="1"/>
</dbReference>
<feature type="transmembrane region" description="Helical" evidence="5">
    <location>
        <begin position="92"/>
        <end position="115"/>
    </location>
</feature>
<dbReference type="Pfam" id="PF04103">
    <property type="entry name" value="CD20"/>
    <property type="match status" value="1"/>
</dbReference>
<protein>
    <submittedName>
        <fullName evidence="6">SSPN</fullName>
    </submittedName>
</protein>